<dbReference type="EMBL" id="JACONZ010000003">
    <property type="protein sequence ID" value="MBC5581680.1"/>
    <property type="molecule type" value="Genomic_DNA"/>
</dbReference>
<comment type="caution">
    <text evidence="1">The sequence shown here is derived from an EMBL/GenBank/DDBJ whole genome shotgun (WGS) entry which is preliminary data.</text>
</comment>
<evidence type="ECO:0000313" key="2">
    <source>
        <dbReference type="Proteomes" id="UP000659630"/>
    </source>
</evidence>
<keyword evidence="2" id="KW-1185">Reference proteome</keyword>
<proteinExistence type="predicted"/>
<evidence type="ECO:0000313" key="1">
    <source>
        <dbReference type="EMBL" id="MBC5581680.1"/>
    </source>
</evidence>
<dbReference type="RefSeq" id="WP_186888047.1">
    <property type="nucleotide sequence ID" value="NZ_JACONZ010000003.1"/>
</dbReference>
<name>A0A923I7F9_9FIRM</name>
<sequence>METVKKFADLETPGQLSAFLEGRAAAHRTLSQYTTLTTLKKIVESGAWHFCRPDGMNDGEEYRRIPARCRQSLYFACFTFINSENMAMWGLYSIPRDEGVRITFPGRAWREWLSGVHTVREAGGGREVKEVPVFARDVAYMGRDRVGLYWNASSNKKLLQKHTVRALHEALPAGVKHYAWKYEQECRAFLSVQDLPDCRALVLPLPQRCLEQLQVTYGPYVPEDAVAEMDGFLLERGLRRGSRSEFTGLVDLKDLCGLCAHRFQRRG</sequence>
<organism evidence="1 2">
    <name type="scientific">Anaerofilum hominis</name>
    <dbReference type="NCBI Taxonomy" id="2763016"/>
    <lineage>
        <taxon>Bacteria</taxon>
        <taxon>Bacillati</taxon>
        <taxon>Bacillota</taxon>
        <taxon>Clostridia</taxon>
        <taxon>Eubacteriales</taxon>
        <taxon>Oscillospiraceae</taxon>
        <taxon>Anaerofilum</taxon>
    </lineage>
</organism>
<reference evidence="1" key="1">
    <citation type="submission" date="2020-08" db="EMBL/GenBank/DDBJ databases">
        <title>Genome public.</title>
        <authorList>
            <person name="Liu C."/>
            <person name="Sun Q."/>
        </authorList>
    </citation>
    <scope>NUCLEOTIDE SEQUENCE</scope>
    <source>
        <strain evidence="1">BX8</strain>
    </source>
</reference>
<dbReference type="Proteomes" id="UP000659630">
    <property type="component" value="Unassembled WGS sequence"/>
</dbReference>
<evidence type="ECO:0008006" key="3">
    <source>
        <dbReference type="Google" id="ProtNLM"/>
    </source>
</evidence>
<dbReference type="AlphaFoldDB" id="A0A923I7F9"/>
<gene>
    <name evidence="1" type="ORF">H8S23_09190</name>
</gene>
<protein>
    <recommendedName>
        <fullName evidence="3">DUF2971 domain-containing protein</fullName>
    </recommendedName>
</protein>
<accession>A0A923I7F9</accession>